<keyword evidence="6" id="KW-1185">Reference proteome</keyword>
<organism evidence="5 6">
    <name type="scientific">Actinacidiphila glaucinigra</name>
    <dbReference type="NCBI Taxonomy" id="235986"/>
    <lineage>
        <taxon>Bacteria</taxon>
        <taxon>Bacillati</taxon>
        <taxon>Actinomycetota</taxon>
        <taxon>Actinomycetes</taxon>
        <taxon>Kitasatosporales</taxon>
        <taxon>Streptomycetaceae</taxon>
        <taxon>Actinacidiphila</taxon>
    </lineage>
</organism>
<dbReference type="SUPFAM" id="SSF47413">
    <property type="entry name" value="lambda repressor-like DNA-binding domains"/>
    <property type="match status" value="1"/>
</dbReference>
<dbReference type="InterPro" id="IPR010982">
    <property type="entry name" value="Lambda_DNA-bd_dom_sf"/>
</dbReference>
<reference evidence="5 6" key="1">
    <citation type="submission" date="2017-06" db="EMBL/GenBank/DDBJ databases">
        <authorList>
            <person name="Kim H.J."/>
            <person name="Triplett B.A."/>
        </authorList>
    </citation>
    <scope>NUCLEOTIDE SEQUENCE [LARGE SCALE GENOMIC DNA]</scope>
    <source>
        <strain evidence="5 6">CGMCC 4.1858</strain>
    </source>
</reference>
<evidence type="ECO:0000313" key="6">
    <source>
        <dbReference type="Proteomes" id="UP000198280"/>
    </source>
</evidence>
<dbReference type="InterPro" id="IPR028082">
    <property type="entry name" value="Peripla_BP_I"/>
</dbReference>
<dbReference type="EMBL" id="FZOF01000013">
    <property type="protein sequence ID" value="SNT07230.1"/>
    <property type="molecule type" value="Genomic_DNA"/>
</dbReference>
<keyword evidence="1" id="KW-0805">Transcription regulation</keyword>
<dbReference type="CDD" id="cd01392">
    <property type="entry name" value="HTH_LacI"/>
    <property type="match status" value="1"/>
</dbReference>
<protein>
    <submittedName>
        <fullName evidence="5">LacI family transcriptional regulator</fullName>
    </submittedName>
</protein>
<dbReference type="GO" id="GO:0003700">
    <property type="term" value="F:DNA-binding transcription factor activity"/>
    <property type="evidence" value="ECO:0007669"/>
    <property type="project" value="TreeGrafter"/>
</dbReference>
<evidence type="ECO:0000256" key="3">
    <source>
        <dbReference type="ARBA" id="ARBA00023163"/>
    </source>
</evidence>
<proteinExistence type="predicted"/>
<name>A0A239JN50_9ACTN</name>
<dbReference type="RefSeq" id="WP_245939024.1">
    <property type="nucleotide sequence ID" value="NZ_FZOF01000013.1"/>
</dbReference>
<feature type="domain" description="HTH lacI-type" evidence="4">
    <location>
        <begin position="18"/>
        <end position="72"/>
    </location>
</feature>
<dbReference type="Gene3D" id="1.10.260.40">
    <property type="entry name" value="lambda repressor-like DNA-binding domains"/>
    <property type="match status" value="1"/>
</dbReference>
<keyword evidence="3" id="KW-0804">Transcription</keyword>
<dbReference type="Pfam" id="PF00356">
    <property type="entry name" value="LacI"/>
    <property type="match status" value="1"/>
</dbReference>
<dbReference type="Proteomes" id="UP000198280">
    <property type="component" value="Unassembled WGS sequence"/>
</dbReference>
<evidence type="ECO:0000259" key="4">
    <source>
        <dbReference type="PROSITE" id="PS50932"/>
    </source>
</evidence>
<evidence type="ECO:0000256" key="1">
    <source>
        <dbReference type="ARBA" id="ARBA00023015"/>
    </source>
</evidence>
<keyword evidence="2" id="KW-0238">DNA-binding</keyword>
<evidence type="ECO:0000313" key="5">
    <source>
        <dbReference type="EMBL" id="SNT07230.1"/>
    </source>
</evidence>
<dbReference type="PANTHER" id="PTHR30146">
    <property type="entry name" value="LACI-RELATED TRANSCRIPTIONAL REPRESSOR"/>
    <property type="match status" value="1"/>
</dbReference>
<dbReference type="InterPro" id="IPR046335">
    <property type="entry name" value="LacI/GalR-like_sensor"/>
</dbReference>
<dbReference type="Gene3D" id="3.40.50.2300">
    <property type="match status" value="2"/>
</dbReference>
<dbReference type="SMART" id="SM00354">
    <property type="entry name" value="HTH_LACI"/>
    <property type="match status" value="1"/>
</dbReference>
<dbReference type="PANTHER" id="PTHR30146:SF109">
    <property type="entry name" value="HTH-TYPE TRANSCRIPTIONAL REGULATOR GALS"/>
    <property type="match status" value="1"/>
</dbReference>
<dbReference type="AlphaFoldDB" id="A0A239JN50"/>
<dbReference type="Pfam" id="PF13377">
    <property type="entry name" value="Peripla_BP_3"/>
    <property type="match status" value="1"/>
</dbReference>
<dbReference type="InterPro" id="IPR000843">
    <property type="entry name" value="HTH_LacI"/>
</dbReference>
<dbReference type="PROSITE" id="PS50932">
    <property type="entry name" value="HTH_LACI_2"/>
    <property type="match status" value="1"/>
</dbReference>
<dbReference type="SUPFAM" id="SSF53822">
    <property type="entry name" value="Periplasmic binding protein-like I"/>
    <property type="match status" value="1"/>
</dbReference>
<dbReference type="GO" id="GO:0000976">
    <property type="term" value="F:transcription cis-regulatory region binding"/>
    <property type="evidence" value="ECO:0007669"/>
    <property type="project" value="TreeGrafter"/>
</dbReference>
<sequence length="342" mass="36341">MPGPDAVGKSGPHHPRRPTMVDVAREAGVALRTVSRVVNGDTTVGEDFAERVRSAVDRLGYQPDERARQLRSGRTGAIGAAVRHIADAHPVLRAIDETARAVGLTVVAMSTEDDEERERDAVMSMCRRRMDGIIIEPIAQDHHYLQPEIDAGLPVVAFDRPAAGLDVDTVLSDNRGGIAQAFAHLTAQGHRRIGYIGDDERIHTGRERATAFRDALSGIGGTLDGMVHPGPVEPARVAAALAALRDRPDPATALVTGNFNTTVAVIRALGADFGGIALVGFDDFGLADLLRPGVTVVAQGDEEIGRTAIELLSARRANRARPTRTVIVSTRLIPRGSGESAP</sequence>
<accession>A0A239JN50</accession>
<gene>
    <name evidence="5" type="ORF">SAMN05216252_113123</name>
</gene>
<evidence type="ECO:0000256" key="2">
    <source>
        <dbReference type="ARBA" id="ARBA00023125"/>
    </source>
</evidence>
<dbReference type="CDD" id="cd06267">
    <property type="entry name" value="PBP1_LacI_sugar_binding-like"/>
    <property type="match status" value="1"/>
</dbReference>